<dbReference type="EMBL" id="BMFA01000001">
    <property type="protein sequence ID" value="GGB35376.1"/>
    <property type="molecule type" value="Genomic_DNA"/>
</dbReference>
<dbReference type="GO" id="GO:0016020">
    <property type="term" value="C:membrane"/>
    <property type="evidence" value="ECO:0007669"/>
    <property type="project" value="InterPro"/>
</dbReference>
<feature type="domain" description="HAMP" evidence="6">
    <location>
        <begin position="448"/>
        <end position="501"/>
    </location>
</feature>
<dbReference type="CDD" id="cd06225">
    <property type="entry name" value="HAMP"/>
    <property type="match status" value="1"/>
</dbReference>
<evidence type="ECO:0000256" key="2">
    <source>
        <dbReference type="ARBA" id="ARBA00029447"/>
    </source>
</evidence>
<dbReference type="GO" id="GO:0007165">
    <property type="term" value="P:signal transduction"/>
    <property type="evidence" value="ECO:0007669"/>
    <property type="project" value="UniProtKB-KW"/>
</dbReference>
<evidence type="ECO:0000259" key="5">
    <source>
        <dbReference type="PROSITE" id="PS50111"/>
    </source>
</evidence>
<reference evidence="7" key="1">
    <citation type="journal article" date="2014" name="Int. J. Syst. Evol. Microbiol.">
        <title>Complete genome sequence of Corynebacterium casei LMG S-19264T (=DSM 44701T), isolated from a smear-ripened cheese.</title>
        <authorList>
            <consortium name="US DOE Joint Genome Institute (JGI-PGF)"/>
            <person name="Walter F."/>
            <person name="Albersmeier A."/>
            <person name="Kalinowski J."/>
            <person name="Ruckert C."/>
        </authorList>
    </citation>
    <scope>NUCLEOTIDE SEQUENCE</scope>
    <source>
        <strain evidence="7">CGMCC 1.12426</strain>
    </source>
</reference>
<dbReference type="SMART" id="SM00304">
    <property type="entry name" value="HAMP"/>
    <property type="match status" value="1"/>
</dbReference>
<dbReference type="PANTHER" id="PTHR32089:SF112">
    <property type="entry name" value="LYSOZYME-LIKE PROTEIN-RELATED"/>
    <property type="match status" value="1"/>
</dbReference>
<sequence length="797" mass="83684">MLLCAIGVGAGGLMTANQVDTSVAAASKASALLGTVPGLLTGAHEFEQSGQPELANTVRADIGLLFGQATDLAADRPQESARLQTIVADLEKGFDSFAANRIAREGIVADLDQMTSRVVDETASAFDQLKALEINLAGKALHNEGRRNNLSKIPPRLSDLQIAVVLAEKDAAAFLASPTEDRAKALIDLAKDAEKDVKAVRRAIKTDEVDEAAKSYLKASKAFQSAVKDMAGQEPPADAEPVWADTFEPAVRELDRLAQAIGQAADKPMDELTEDLRAFERGTASLALLSTYMQGFSREVIGSRSAYADYLTRPGQDATDAFAAYMTKAKAILDTLEEVRAATVKETPEKTIADLLTGPLNDAVRNGNEQLPKIEDAFLTLVAATEAQMASDRAFSAAAEDLTRSAVAISASAGTEAAAAASAAKTQISLTLVVALILGVALALLVSSAIIRPIRTLTAAMLSLKEGNTELDLSSAGRSDEIGDMARAIGTFSAREKERLRLEQETLVSTRAARERQAAIDALVAEFRRDIETALDAVSGNMRQLDETAEHLAAIAQATTTRTQDVGSASRHASGNVQMVAAATEELTSSVQEVGRQVRNTLDQVEDATGQTRLSNDQIRGLSTAADRIGDVVQLIQAIAAQTNMLALNATIEAARAGEAGKGFAVVAAEVKELATQTSTATDEISSQIGEIQQSTATAVDAIAAIMTMMESVNETAAAMAASVDQQGSATSEISANVTEAARQTSSVTDTMDALAEGSGQTSDSARKVEQISDEATRQLASVTSRIDRFLQDVAAA</sequence>
<name>A0A916WUL1_9HYPH</name>
<dbReference type="PROSITE" id="PS50111">
    <property type="entry name" value="CHEMOTAXIS_TRANSDUC_2"/>
    <property type="match status" value="1"/>
</dbReference>
<dbReference type="AlphaFoldDB" id="A0A916WUL1"/>
<organism evidence="7 8">
    <name type="scientific">Roseibium aquae</name>
    <dbReference type="NCBI Taxonomy" id="1323746"/>
    <lineage>
        <taxon>Bacteria</taxon>
        <taxon>Pseudomonadati</taxon>
        <taxon>Pseudomonadota</taxon>
        <taxon>Alphaproteobacteria</taxon>
        <taxon>Hyphomicrobiales</taxon>
        <taxon>Stappiaceae</taxon>
        <taxon>Roseibium</taxon>
    </lineage>
</organism>
<keyword evidence="4" id="KW-1133">Transmembrane helix</keyword>
<dbReference type="Gene3D" id="1.10.287.950">
    <property type="entry name" value="Methyl-accepting chemotaxis protein"/>
    <property type="match status" value="1"/>
</dbReference>
<dbReference type="Pfam" id="PF00672">
    <property type="entry name" value="HAMP"/>
    <property type="match status" value="1"/>
</dbReference>
<protein>
    <recommendedName>
        <fullName evidence="9">Methyl-accepting chemotaxis protein</fullName>
    </recommendedName>
</protein>
<comment type="caution">
    <text evidence="7">The sequence shown here is derived from an EMBL/GenBank/DDBJ whole genome shotgun (WGS) entry which is preliminary data.</text>
</comment>
<evidence type="ECO:0000256" key="1">
    <source>
        <dbReference type="ARBA" id="ARBA00023224"/>
    </source>
</evidence>
<evidence type="ECO:0000256" key="3">
    <source>
        <dbReference type="PROSITE-ProRule" id="PRU00284"/>
    </source>
</evidence>
<dbReference type="PANTHER" id="PTHR32089">
    <property type="entry name" value="METHYL-ACCEPTING CHEMOTAXIS PROTEIN MCPB"/>
    <property type="match status" value="1"/>
</dbReference>
<dbReference type="SUPFAM" id="SSF58104">
    <property type="entry name" value="Methyl-accepting chemotaxis protein (MCP) signaling domain"/>
    <property type="match status" value="1"/>
</dbReference>
<feature type="transmembrane region" description="Helical" evidence="4">
    <location>
        <begin position="428"/>
        <end position="451"/>
    </location>
</feature>
<evidence type="ECO:0000259" key="6">
    <source>
        <dbReference type="PROSITE" id="PS50885"/>
    </source>
</evidence>
<evidence type="ECO:0000256" key="4">
    <source>
        <dbReference type="SAM" id="Phobius"/>
    </source>
</evidence>
<dbReference type="InterPro" id="IPR003660">
    <property type="entry name" value="HAMP_dom"/>
</dbReference>
<dbReference type="InterPro" id="IPR004089">
    <property type="entry name" value="MCPsignal_dom"/>
</dbReference>
<evidence type="ECO:0000313" key="8">
    <source>
        <dbReference type="Proteomes" id="UP000605148"/>
    </source>
</evidence>
<gene>
    <name evidence="7" type="ORF">GCM10011316_04370</name>
</gene>
<evidence type="ECO:0008006" key="9">
    <source>
        <dbReference type="Google" id="ProtNLM"/>
    </source>
</evidence>
<keyword evidence="8" id="KW-1185">Reference proteome</keyword>
<dbReference type="SMART" id="SM00283">
    <property type="entry name" value="MA"/>
    <property type="match status" value="1"/>
</dbReference>
<dbReference type="PROSITE" id="PS50885">
    <property type="entry name" value="HAMP"/>
    <property type="match status" value="1"/>
</dbReference>
<dbReference type="Proteomes" id="UP000605148">
    <property type="component" value="Unassembled WGS sequence"/>
</dbReference>
<keyword evidence="1 3" id="KW-0807">Transducer</keyword>
<dbReference type="Pfam" id="PF00015">
    <property type="entry name" value="MCPsignal"/>
    <property type="match status" value="1"/>
</dbReference>
<evidence type="ECO:0000313" key="7">
    <source>
        <dbReference type="EMBL" id="GGB35376.1"/>
    </source>
</evidence>
<dbReference type="Gene3D" id="6.10.340.10">
    <property type="match status" value="1"/>
</dbReference>
<feature type="domain" description="Methyl-accepting transducer" evidence="5">
    <location>
        <begin position="527"/>
        <end position="767"/>
    </location>
</feature>
<keyword evidence="4" id="KW-0472">Membrane</keyword>
<keyword evidence="4" id="KW-0812">Transmembrane</keyword>
<reference evidence="7" key="2">
    <citation type="submission" date="2020-09" db="EMBL/GenBank/DDBJ databases">
        <authorList>
            <person name="Sun Q."/>
            <person name="Zhou Y."/>
        </authorList>
    </citation>
    <scope>NUCLEOTIDE SEQUENCE</scope>
    <source>
        <strain evidence="7">CGMCC 1.12426</strain>
    </source>
</reference>
<proteinExistence type="inferred from homology"/>
<accession>A0A916WUL1</accession>
<comment type="similarity">
    <text evidence="2">Belongs to the methyl-accepting chemotaxis (MCP) protein family.</text>
</comment>